<dbReference type="NCBIfam" id="TIGR00725">
    <property type="entry name" value="TIGR00725 family protein"/>
    <property type="match status" value="1"/>
</dbReference>
<evidence type="ECO:0008006" key="3">
    <source>
        <dbReference type="Google" id="ProtNLM"/>
    </source>
</evidence>
<name>A0ABN2C461_9ACTN</name>
<dbReference type="InterPro" id="IPR052341">
    <property type="entry name" value="LOG_family_nucleotidases"/>
</dbReference>
<organism evidence="1 2">
    <name type="scientific">Dactylosporangium maewongense</name>
    <dbReference type="NCBI Taxonomy" id="634393"/>
    <lineage>
        <taxon>Bacteria</taxon>
        <taxon>Bacillati</taxon>
        <taxon>Actinomycetota</taxon>
        <taxon>Actinomycetes</taxon>
        <taxon>Micromonosporales</taxon>
        <taxon>Micromonosporaceae</taxon>
        <taxon>Dactylosporangium</taxon>
    </lineage>
</organism>
<dbReference type="RefSeq" id="WP_344509742.1">
    <property type="nucleotide sequence ID" value="NZ_BAAAQD010000022.1"/>
</dbReference>
<sequence>MRGPYVAVIGAGRATGEQERVAEQVGALLAEAGAVVLSGGLGGVMRASCRGAHERGGLTVGLLPGGDRSEGNQFLTVALPTGMGELRNGLIARTADGLIAVGGGWGTLSEIGFAMRLGRPLVAVGSWAVTAPDGGPTYPVMGSPDEAVAWLLREIAHPTAH</sequence>
<evidence type="ECO:0000313" key="2">
    <source>
        <dbReference type="Proteomes" id="UP001501470"/>
    </source>
</evidence>
<accession>A0ABN2C461</accession>
<reference evidence="1 2" key="1">
    <citation type="journal article" date="2019" name="Int. J. Syst. Evol. Microbiol.">
        <title>The Global Catalogue of Microorganisms (GCM) 10K type strain sequencing project: providing services to taxonomists for standard genome sequencing and annotation.</title>
        <authorList>
            <consortium name="The Broad Institute Genomics Platform"/>
            <consortium name="The Broad Institute Genome Sequencing Center for Infectious Disease"/>
            <person name="Wu L."/>
            <person name="Ma J."/>
        </authorList>
    </citation>
    <scope>NUCLEOTIDE SEQUENCE [LARGE SCALE GENOMIC DNA]</scope>
    <source>
        <strain evidence="1 2">JCM 15933</strain>
    </source>
</reference>
<dbReference type="SUPFAM" id="SSF102405">
    <property type="entry name" value="MCP/YpsA-like"/>
    <property type="match status" value="1"/>
</dbReference>
<dbReference type="Gene3D" id="3.40.50.450">
    <property type="match status" value="1"/>
</dbReference>
<dbReference type="PANTHER" id="PTHR43393:SF3">
    <property type="entry name" value="LYSINE DECARBOXYLASE-LIKE PROTEIN"/>
    <property type="match status" value="1"/>
</dbReference>
<gene>
    <name evidence="1" type="ORF">GCM10009827_086420</name>
</gene>
<dbReference type="EMBL" id="BAAAQD010000022">
    <property type="protein sequence ID" value="GAA1552385.1"/>
    <property type="molecule type" value="Genomic_DNA"/>
</dbReference>
<evidence type="ECO:0000313" key="1">
    <source>
        <dbReference type="EMBL" id="GAA1552385.1"/>
    </source>
</evidence>
<proteinExistence type="predicted"/>
<dbReference type="InterPro" id="IPR041164">
    <property type="entry name" value="LDcluster4"/>
</dbReference>
<comment type="caution">
    <text evidence="1">The sequence shown here is derived from an EMBL/GenBank/DDBJ whole genome shotgun (WGS) entry which is preliminary data.</text>
</comment>
<dbReference type="Proteomes" id="UP001501470">
    <property type="component" value="Unassembled WGS sequence"/>
</dbReference>
<dbReference type="InterPro" id="IPR005268">
    <property type="entry name" value="CHP00725"/>
</dbReference>
<dbReference type="Pfam" id="PF18306">
    <property type="entry name" value="LDcluster4"/>
    <property type="match status" value="1"/>
</dbReference>
<dbReference type="PANTHER" id="PTHR43393">
    <property type="entry name" value="CYTOKININ RIBOSIDE 5'-MONOPHOSPHATE PHOSPHORIBOHYDROLASE"/>
    <property type="match status" value="1"/>
</dbReference>
<keyword evidence="2" id="KW-1185">Reference proteome</keyword>
<protein>
    <recommendedName>
        <fullName evidence="3">TIGR00725 family protein</fullName>
    </recommendedName>
</protein>